<keyword evidence="11 20" id="KW-0808">Transferase</keyword>
<dbReference type="GO" id="GO:0046653">
    <property type="term" value="P:tetrahydrofolate metabolic process"/>
    <property type="evidence" value="ECO:0007669"/>
    <property type="project" value="TreeGrafter"/>
</dbReference>
<dbReference type="FunFam" id="1.10.1240.10:FF:000001">
    <property type="entry name" value="Methionine synthase"/>
    <property type="match status" value="1"/>
</dbReference>
<proteinExistence type="inferred from homology"/>
<keyword evidence="14" id="KW-0677">Repeat</keyword>
<keyword evidence="30" id="KW-1185">Reference proteome</keyword>
<evidence type="ECO:0000256" key="17">
    <source>
        <dbReference type="ARBA" id="ARBA00023285"/>
    </source>
</evidence>
<keyword evidence="13 20" id="KW-0479">Metal-binding</keyword>
<dbReference type="Gene3D" id="3.20.20.330">
    <property type="entry name" value="Homocysteine-binding-like domain"/>
    <property type="match status" value="1"/>
</dbReference>
<evidence type="ECO:0000256" key="9">
    <source>
        <dbReference type="ARBA" id="ARBA00022605"/>
    </source>
</evidence>
<name>A0A1L4CZH7_9BACT</name>
<dbReference type="PIRSF" id="PIRSF000381">
    <property type="entry name" value="MetH"/>
    <property type="match status" value="1"/>
</dbReference>
<feature type="domain" description="Pterin-binding" evidence="25">
    <location>
        <begin position="334"/>
        <end position="594"/>
    </location>
</feature>
<evidence type="ECO:0000256" key="10">
    <source>
        <dbReference type="ARBA" id="ARBA00022628"/>
    </source>
</evidence>
<feature type="binding site" evidence="22">
    <location>
        <begin position="1169"/>
        <end position="1170"/>
    </location>
    <ligand>
        <name>S-adenosyl-L-methionine</name>
        <dbReference type="ChEBI" id="CHEBI:59789"/>
    </ligand>
</feature>
<feature type="binding site" evidence="21 23">
    <location>
        <position position="288"/>
    </location>
    <ligand>
        <name>Zn(2+)</name>
        <dbReference type="ChEBI" id="CHEBI:29105"/>
    </ligand>
</feature>
<feature type="binding site" evidence="22">
    <location>
        <begin position="724"/>
        <end position="728"/>
    </location>
    <ligand>
        <name>methylcob(III)alamin</name>
        <dbReference type="ChEBI" id="CHEBI:28115"/>
    </ligand>
</feature>
<evidence type="ECO:0000259" key="27">
    <source>
        <dbReference type="PROSITE" id="PS51332"/>
    </source>
</evidence>
<evidence type="ECO:0000256" key="4">
    <source>
        <dbReference type="ARBA" id="ARBA00005178"/>
    </source>
</evidence>
<evidence type="ECO:0000256" key="16">
    <source>
        <dbReference type="ARBA" id="ARBA00023167"/>
    </source>
</evidence>
<dbReference type="OrthoDB" id="9803687at2"/>
<evidence type="ECO:0000256" key="3">
    <source>
        <dbReference type="ARBA" id="ARBA00001956"/>
    </source>
</evidence>
<evidence type="ECO:0000256" key="13">
    <source>
        <dbReference type="ARBA" id="ARBA00022723"/>
    </source>
</evidence>
<evidence type="ECO:0000256" key="15">
    <source>
        <dbReference type="ARBA" id="ARBA00022833"/>
    </source>
</evidence>
<dbReference type="InterPro" id="IPR004223">
    <property type="entry name" value="VitB12-dep_Met_synth_activ_dom"/>
</dbReference>
<dbReference type="GO" id="GO:0031419">
    <property type="term" value="F:cobalamin binding"/>
    <property type="evidence" value="ECO:0007669"/>
    <property type="project" value="UniProtKB-UniRule"/>
</dbReference>
<dbReference type="GO" id="GO:0008705">
    <property type="term" value="F:methionine synthase activity"/>
    <property type="evidence" value="ECO:0007669"/>
    <property type="project" value="UniProtKB-UniRule"/>
</dbReference>
<comment type="cofactor">
    <cofactor evidence="3 20 21">
        <name>methylcob(III)alamin</name>
        <dbReference type="ChEBI" id="CHEBI:28115"/>
    </cofactor>
</comment>
<dbReference type="SUPFAM" id="SSF82282">
    <property type="entry name" value="Homocysteine S-methyltransferase"/>
    <property type="match status" value="1"/>
</dbReference>
<keyword evidence="9 20" id="KW-0028">Amino-acid biosynthesis</keyword>
<dbReference type="Proteomes" id="UP000184731">
    <property type="component" value="Chromosome"/>
</dbReference>
<evidence type="ECO:0000256" key="18">
    <source>
        <dbReference type="ARBA" id="ARBA00025552"/>
    </source>
</evidence>
<keyword evidence="16 20" id="KW-0486">Methionine biosynthesis</keyword>
<dbReference type="GO" id="GO:0032259">
    <property type="term" value="P:methylation"/>
    <property type="evidence" value="ECO:0007669"/>
    <property type="project" value="UniProtKB-KW"/>
</dbReference>
<gene>
    <name evidence="29" type="ORF">AXG55_05300</name>
</gene>
<feature type="domain" description="Hcy-binding" evidence="24">
    <location>
        <begin position="2"/>
        <end position="303"/>
    </location>
</feature>
<dbReference type="InterPro" id="IPR036724">
    <property type="entry name" value="Cobalamin-bd_sf"/>
</dbReference>
<dbReference type="Gene3D" id="3.40.50.280">
    <property type="entry name" value="Cobalamin-binding domain"/>
    <property type="match status" value="1"/>
</dbReference>
<evidence type="ECO:0000256" key="23">
    <source>
        <dbReference type="PROSITE-ProRule" id="PRU00333"/>
    </source>
</evidence>
<comment type="domain">
    <text evidence="20">Modular enzyme with four functionally distinct domains. The isolated Hcy-binding domain catalyzes methyl transfer from free methylcobalamin to homocysteine. The Hcy-binding domain in association with the pterin-binding domain catalyzes the methylation of cob(I)alamin by methyltetrahydrofolate and the methylation of homocysteine. The B12-binding domain binds the cofactor. The AdoMet activation domain binds S-adenosyl-L-methionine. Under aerobic conditions cob(I)alamin can be converted to inactive cob(II)alamin. Reductive methylation by S-adenosyl-L-methionine and flavodoxin regenerates methylcobalamin.</text>
</comment>
<dbReference type="EMBL" id="CP017834">
    <property type="protein sequence ID" value="APJ03351.1"/>
    <property type="molecule type" value="Genomic_DNA"/>
</dbReference>
<dbReference type="Gene3D" id="3.10.196.10">
    <property type="entry name" value="Vitamin B12-dependent methionine synthase, activation domain"/>
    <property type="match status" value="1"/>
</dbReference>
<dbReference type="AlphaFoldDB" id="A0A1L4CZH7"/>
<dbReference type="InterPro" id="IPR003759">
    <property type="entry name" value="Cbl-bd_cap"/>
</dbReference>
<dbReference type="InterPro" id="IPR006158">
    <property type="entry name" value="Cobalamin-bd"/>
</dbReference>
<evidence type="ECO:0000259" key="25">
    <source>
        <dbReference type="PROSITE" id="PS50972"/>
    </source>
</evidence>
<dbReference type="CDD" id="cd02069">
    <property type="entry name" value="methionine_synthase_B12_BD"/>
    <property type="match status" value="1"/>
</dbReference>
<evidence type="ECO:0000313" key="30">
    <source>
        <dbReference type="Proteomes" id="UP000184731"/>
    </source>
</evidence>
<evidence type="ECO:0000259" key="26">
    <source>
        <dbReference type="PROSITE" id="PS50974"/>
    </source>
</evidence>
<dbReference type="KEGG" id="saqi:AXG55_05300"/>
<dbReference type="PROSITE" id="PS51332">
    <property type="entry name" value="B12_BINDING"/>
    <property type="match status" value="1"/>
</dbReference>
<evidence type="ECO:0000256" key="11">
    <source>
        <dbReference type="ARBA" id="ARBA00022679"/>
    </source>
</evidence>
<dbReference type="PANTHER" id="PTHR45833:SF1">
    <property type="entry name" value="METHIONINE SYNTHASE"/>
    <property type="match status" value="1"/>
</dbReference>
<dbReference type="GO" id="GO:0050667">
    <property type="term" value="P:homocysteine metabolic process"/>
    <property type="evidence" value="ECO:0007669"/>
    <property type="project" value="TreeGrafter"/>
</dbReference>
<evidence type="ECO:0000256" key="2">
    <source>
        <dbReference type="ARBA" id="ARBA00001947"/>
    </source>
</evidence>
<dbReference type="InterPro" id="IPR036594">
    <property type="entry name" value="Meth_synthase_dom"/>
</dbReference>
<accession>A0A1L4CZH7</accession>
<dbReference type="Pfam" id="PF02965">
    <property type="entry name" value="Met_synt_B12"/>
    <property type="match status" value="1"/>
</dbReference>
<dbReference type="GO" id="GO:0005829">
    <property type="term" value="C:cytosol"/>
    <property type="evidence" value="ECO:0007669"/>
    <property type="project" value="TreeGrafter"/>
</dbReference>
<evidence type="ECO:0000256" key="6">
    <source>
        <dbReference type="ARBA" id="ARBA00012032"/>
    </source>
</evidence>
<dbReference type="InterPro" id="IPR011822">
    <property type="entry name" value="MetH"/>
</dbReference>
<dbReference type="InterPro" id="IPR011005">
    <property type="entry name" value="Dihydropteroate_synth-like_sf"/>
</dbReference>
<dbReference type="InterPro" id="IPR000489">
    <property type="entry name" value="Pterin-binding_dom"/>
</dbReference>
<feature type="binding site" evidence="22">
    <location>
        <position position="828"/>
    </location>
    <ligand>
        <name>methylcob(III)alamin</name>
        <dbReference type="ChEBI" id="CHEBI:28115"/>
    </ligand>
</feature>
<dbReference type="Gene3D" id="1.10.1240.10">
    <property type="entry name" value="Methionine synthase domain"/>
    <property type="match status" value="1"/>
</dbReference>
<evidence type="ECO:0000256" key="5">
    <source>
        <dbReference type="ARBA" id="ARBA00010398"/>
    </source>
</evidence>
<keyword evidence="15 20" id="KW-0862">Zinc</keyword>
<dbReference type="PROSITE" id="PS51337">
    <property type="entry name" value="B12_BINDING_NTER"/>
    <property type="match status" value="1"/>
</dbReference>
<dbReference type="InterPro" id="IPR050554">
    <property type="entry name" value="Met_Synthase/Corrinoid"/>
</dbReference>
<evidence type="ECO:0000256" key="14">
    <source>
        <dbReference type="ARBA" id="ARBA00022737"/>
    </source>
</evidence>
<dbReference type="UniPathway" id="UPA00051">
    <property type="reaction ID" value="UER00081"/>
</dbReference>
<reference evidence="29 30" key="1">
    <citation type="submission" date="2016-10" db="EMBL/GenBank/DDBJ databases">
        <title>Silvanigrella aquatica sp. nov., isolated from a freshwater lake located in the Black Forest, Germany, description of Silvanigrellaceae fam. nov., Silvanigrellales ord. nov., reclassification of the order Bdellovibrionales in the class Oligoflexia, reclassification of the families Bacteriovoracaceae and Halobacteriovoraceae in the new order Bacteriovoracales ord. nov., and reclassification of the family Pseudobacteriovoracaceae in the order Oligoflexiales.</title>
        <authorList>
            <person name="Hahn M.W."/>
            <person name="Schmidt J."/>
            <person name="Koll U."/>
            <person name="Rohde M."/>
            <person name="Verbag S."/>
            <person name="Pitt A."/>
            <person name="Nakai R."/>
            <person name="Naganuma T."/>
            <person name="Lang E."/>
        </authorList>
    </citation>
    <scope>NUCLEOTIDE SEQUENCE [LARGE SCALE GENOMIC DNA]</scope>
    <source>
        <strain evidence="29 30">MWH-Nonnen-W8red</strain>
    </source>
</reference>
<evidence type="ECO:0000256" key="21">
    <source>
        <dbReference type="PIRSR" id="PIRSR000381-1"/>
    </source>
</evidence>
<evidence type="ECO:0000256" key="8">
    <source>
        <dbReference type="ARBA" id="ARBA00022603"/>
    </source>
</evidence>
<dbReference type="SUPFAM" id="SSF52242">
    <property type="entry name" value="Cobalamin (vitamin B12)-binding domain"/>
    <property type="match status" value="1"/>
</dbReference>
<dbReference type="Pfam" id="PF02607">
    <property type="entry name" value="B12-binding_2"/>
    <property type="match status" value="1"/>
</dbReference>
<evidence type="ECO:0000256" key="12">
    <source>
        <dbReference type="ARBA" id="ARBA00022691"/>
    </source>
</evidence>
<dbReference type="SUPFAM" id="SSF51717">
    <property type="entry name" value="Dihydropteroate synthetase-like"/>
    <property type="match status" value="1"/>
</dbReference>
<dbReference type="InterPro" id="IPR003726">
    <property type="entry name" value="HCY_dom"/>
</dbReference>
<feature type="domain" description="AdoMet activation" evidence="26">
    <location>
        <begin position="880"/>
        <end position="1172"/>
    </location>
</feature>
<feature type="binding site" evidence="22">
    <location>
        <position position="1115"/>
    </location>
    <ligand>
        <name>S-adenosyl-L-methionine</name>
        <dbReference type="ChEBI" id="CHEBI:59789"/>
    </ligand>
</feature>
<keyword evidence="12 20" id="KW-0949">S-adenosyl-L-methionine</keyword>
<dbReference type="GO" id="GO:0008270">
    <property type="term" value="F:zinc ion binding"/>
    <property type="evidence" value="ECO:0007669"/>
    <property type="project" value="UniProtKB-UniRule"/>
</dbReference>
<feature type="domain" description="B12-binding N-terminal" evidence="28">
    <location>
        <begin position="621"/>
        <end position="714"/>
    </location>
</feature>
<evidence type="ECO:0000256" key="19">
    <source>
        <dbReference type="NCBIfam" id="TIGR02082"/>
    </source>
</evidence>
<dbReference type="FunFam" id="3.20.20.20:FF:000007">
    <property type="entry name" value="Methionine synthase"/>
    <property type="match status" value="1"/>
</dbReference>
<dbReference type="InterPro" id="IPR037010">
    <property type="entry name" value="VitB12-dep_Met_synth_activ_sf"/>
</dbReference>
<evidence type="ECO:0000256" key="7">
    <source>
        <dbReference type="ARBA" id="ARBA00013998"/>
    </source>
</evidence>
<feature type="binding site" evidence="22">
    <location>
        <position position="772"/>
    </location>
    <ligand>
        <name>methylcob(III)alamin</name>
        <dbReference type="ChEBI" id="CHEBI:28115"/>
    </ligand>
</feature>
<dbReference type="InterPro" id="IPR036589">
    <property type="entry name" value="HCY_dom_sf"/>
</dbReference>
<protein>
    <recommendedName>
        <fullName evidence="7 19">Methionine synthase</fullName>
        <ecNumber evidence="6 19">2.1.1.13</ecNumber>
    </recommendedName>
    <alternativeName>
        <fullName evidence="20">5-methyltetrahydrofolate--homocysteine methyltransferase</fullName>
    </alternativeName>
</protein>
<evidence type="ECO:0000256" key="1">
    <source>
        <dbReference type="ARBA" id="ARBA00001700"/>
    </source>
</evidence>
<evidence type="ECO:0000259" key="24">
    <source>
        <dbReference type="PROSITE" id="PS50970"/>
    </source>
</evidence>
<dbReference type="InterPro" id="IPR033706">
    <property type="entry name" value="Met_synthase_B12-bd"/>
</dbReference>
<dbReference type="Pfam" id="PF00809">
    <property type="entry name" value="Pterin_bind"/>
    <property type="match status" value="1"/>
</dbReference>
<sequence>MKKTISDIMRERVLLLDGAMGTQIFANNPTLDDYGGIQTEGCVELLNERRKEWIQEIHHNYFNAGSDAVETNTFGCNEIVLAEFGIAHRSENLNIQAAKLAREVASSYNTPKFVIGSVGPGTKIISLLQIDYQTLYQSYYTQMRGLLIGGVDAILIETCQDINQVKIAVRAAKKAMQELKKQVPIWTQVTIEATGTMLVGSDIQTALTAIESLGVDVLGMNCATGPDEMRQHIAYLAEASPFALSVLPNAGLPQNIGGKTVYPLGPQDFAHKVVTMAKDFSLNVIGGCCGTTPEHIKELAKISGQLNAGMRKGKYDRSVCSLYSSVPLNLEPKPLYVGERTNANGSKKFRDLLAQNDFDGLVQIAKGQLKEGAHILDVCVAYVSRNETEDMDQFLKKLVTQVNIPLMIDSTEVNVIERALQIAPGKCIVNSINFEDGEEKARKILTLCKEYGAAIVALTIDEEGMAKTVERKLEIAKRIYKLVVDDFNMNPGDLIFDPLTFTLGSGDEEFRKSAISTLDAIKEIKSKLTGVRTILGLSNISFGLNPYTRQMLNSLMLYHAVKNGLDLAILNASKIIPVAKIDHEDRGLFEDLIFDKRNEQYDPLKKILQKFSDSKKSGMNENSKRSTLSVEERLKLDIIDGEKQFIVEDCMEALQKYPPLHIINSILLDGMKVVGERFGAGEMQLPFVLESAEAMKAAVKSLEPYMEKKSSYSKGKMIIATVKGDVHDIGKNLVDVILSNNGFEILNLGIKQPIESILEKYKNSGAHAIGMSGLLVKSTAIMKENLEYMAIHGFKIPVILGGAALTREFVEKDCQAVYPGPVFYAFDAFESLKIMEKLCPLNEIPDAQKTTEIRNFARSNNKETAVTSPTASDNEIKIIRKGNKTLEADKYGQSPWIRKDEKVPEPPFWGTKIVTEPIENLFQYIDEFALIRSRWGFSQKNMTEEQFNEILDKKAFPLFAQMKEKLIKEKNIIPQAIYGYFPVCSEGNKLLVYKPGTKIDTPIKNREIISEFYFPRQKEGKIICISDFFKNVQSGDIDTLAVQIVTLGDKLSKDSKLLYDQGNFTEYYYLHGLGTELTEAFAELIHKRIRTDLGISIKDAKTLRQLFSQGYQGSRYSFGYPACPHMEGNGTLLQLLAADRIGVQISEAFQMHPELTTSALVSWHPQARYFTT</sequence>
<dbReference type="STRING" id="1915309.AXG55_05300"/>
<comment type="function">
    <text evidence="18 20">Catalyzes the transfer of a methyl group from methyl-cobalamin to homocysteine, yielding enzyme-bound cob(I)alamin and methionine. Subsequently, remethylates the cofactor using methyltetrahydrofolate.</text>
</comment>
<keyword evidence="17 20" id="KW-0170">Cobalt</keyword>
<dbReference type="SMART" id="SM01018">
    <property type="entry name" value="B12-binding_2"/>
    <property type="match status" value="1"/>
</dbReference>
<dbReference type="PANTHER" id="PTHR45833">
    <property type="entry name" value="METHIONINE SYNTHASE"/>
    <property type="match status" value="1"/>
</dbReference>
<dbReference type="EC" id="2.1.1.13" evidence="6 19"/>
<keyword evidence="10 20" id="KW-0846">Cobalamin</keyword>
<comment type="similarity">
    <text evidence="5">Belongs to the vitamin-B12 dependent methionine synthase family.</text>
</comment>
<dbReference type="Gene3D" id="3.20.20.20">
    <property type="entry name" value="Dihydropteroate synthase-like"/>
    <property type="match status" value="1"/>
</dbReference>
<dbReference type="PROSITE" id="PS50974">
    <property type="entry name" value="ADOMET_ACTIVATION"/>
    <property type="match status" value="1"/>
</dbReference>
<dbReference type="SUPFAM" id="SSF47644">
    <property type="entry name" value="Methionine synthase domain"/>
    <property type="match status" value="1"/>
</dbReference>
<feature type="binding site" evidence="22">
    <location>
        <position position="926"/>
    </location>
    <ligand>
        <name>S-adenosyl-L-methionine</name>
        <dbReference type="ChEBI" id="CHEBI:59789"/>
    </ligand>
</feature>
<comment type="catalytic activity">
    <reaction evidence="1 20">
        <text>(6S)-5-methyl-5,6,7,8-tetrahydrofolate + L-homocysteine = (6S)-5,6,7,8-tetrahydrofolate + L-methionine</text>
        <dbReference type="Rhea" id="RHEA:11172"/>
        <dbReference type="ChEBI" id="CHEBI:18608"/>
        <dbReference type="ChEBI" id="CHEBI:57453"/>
        <dbReference type="ChEBI" id="CHEBI:57844"/>
        <dbReference type="ChEBI" id="CHEBI:58199"/>
        <dbReference type="EC" id="2.1.1.13"/>
    </reaction>
</comment>
<dbReference type="PROSITE" id="PS50972">
    <property type="entry name" value="PTERIN_BINDING"/>
    <property type="match status" value="1"/>
</dbReference>
<feature type="binding site" evidence="21 23">
    <location>
        <position position="289"/>
    </location>
    <ligand>
        <name>Zn(2+)</name>
        <dbReference type="ChEBI" id="CHEBI:29105"/>
    </ligand>
</feature>
<evidence type="ECO:0000256" key="22">
    <source>
        <dbReference type="PIRSR" id="PIRSR000381-2"/>
    </source>
</evidence>
<dbReference type="SUPFAM" id="SSF56507">
    <property type="entry name" value="Methionine synthase activation domain-like"/>
    <property type="match status" value="1"/>
</dbReference>
<dbReference type="NCBIfam" id="TIGR02082">
    <property type="entry name" value="metH"/>
    <property type="match status" value="1"/>
</dbReference>
<feature type="binding site" description="axial binding residue" evidence="21">
    <location>
        <position position="727"/>
    </location>
    <ligand>
        <name>methylcob(III)alamin</name>
        <dbReference type="ChEBI" id="CHEBI:28115"/>
    </ligand>
    <ligandPart>
        <name>Co</name>
        <dbReference type="ChEBI" id="CHEBI:27638"/>
    </ligandPart>
</feature>
<feature type="binding site" evidence="21 23">
    <location>
        <position position="222"/>
    </location>
    <ligand>
        <name>Zn(2+)</name>
        <dbReference type="ChEBI" id="CHEBI:29105"/>
    </ligand>
</feature>
<evidence type="ECO:0000259" key="28">
    <source>
        <dbReference type="PROSITE" id="PS51337"/>
    </source>
</evidence>
<keyword evidence="8 20" id="KW-0489">Methyltransferase</keyword>
<comment type="cofactor">
    <cofactor evidence="2 20 23">
        <name>Zn(2+)</name>
        <dbReference type="ChEBI" id="CHEBI:29105"/>
    </cofactor>
</comment>
<evidence type="ECO:0000313" key="29">
    <source>
        <dbReference type="EMBL" id="APJ03351.1"/>
    </source>
</evidence>
<dbReference type="PROSITE" id="PS50970">
    <property type="entry name" value="HCY"/>
    <property type="match status" value="1"/>
</dbReference>
<organism evidence="29 30">
    <name type="scientific">Silvanigrella aquatica</name>
    <dbReference type="NCBI Taxonomy" id="1915309"/>
    <lineage>
        <taxon>Bacteria</taxon>
        <taxon>Pseudomonadati</taxon>
        <taxon>Bdellovibrionota</taxon>
        <taxon>Oligoflexia</taxon>
        <taxon>Silvanigrellales</taxon>
        <taxon>Silvanigrellaceae</taxon>
        <taxon>Silvanigrella</taxon>
    </lineage>
</organism>
<dbReference type="FunFam" id="3.20.20.330:FF:000001">
    <property type="entry name" value="Methionine synthase"/>
    <property type="match status" value="1"/>
</dbReference>
<dbReference type="RefSeq" id="WP_148697083.1">
    <property type="nucleotide sequence ID" value="NZ_CP017834.1"/>
</dbReference>
<comment type="pathway">
    <text evidence="4 20">Amino-acid biosynthesis; L-methionine biosynthesis via de novo pathway; L-methionine from L-homocysteine (MetH route): step 1/1.</text>
</comment>
<dbReference type="Pfam" id="PF02310">
    <property type="entry name" value="B12-binding"/>
    <property type="match status" value="1"/>
</dbReference>
<dbReference type="Pfam" id="PF02574">
    <property type="entry name" value="S-methyl_trans"/>
    <property type="match status" value="1"/>
</dbReference>
<feature type="domain" description="B12-binding" evidence="27">
    <location>
        <begin position="714"/>
        <end position="849"/>
    </location>
</feature>
<evidence type="ECO:0000256" key="20">
    <source>
        <dbReference type="PIRNR" id="PIRNR000381"/>
    </source>
</evidence>